<evidence type="ECO:0000313" key="2">
    <source>
        <dbReference type="Proteomes" id="UP001168552"/>
    </source>
</evidence>
<keyword evidence="2" id="KW-1185">Reference proteome</keyword>
<evidence type="ECO:0000313" key="1">
    <source>
        <dbReference type="EMBL" id="MDN4165156.1"/>
    </source>
</evidence>
<accession>A0ABT8F5B1</accession>
<organism evidence="1 2">
    <name type="scientific">Shiella aurantiaca</name>
    <dbReference type="NCBI Taxonomy" id="3058365"/>
    <lineage>
        <taxon>Bacteria</taxon>
        <taxon>Pseudomonadati</taxon>
        <taxon>Bacteroidota</taxon>
        <taxon>Cytophagia</taxon>
        <taxon>Cytophagales</taxon>
        <taxon>Shiellaceae</taxon>
        <taxon>Shiella</taxon>
    </lineage>
</organism>
<dbReference type="Proteomes" id="UP001168552">
    <property type="component" value="Unassembled WGS sequence"/>
</dbReference>
<reference evidence="1" key="1">
    <citation type="submission" date="2023-06" db="EMBL/GenBank/DDBJ databases">
        <title>Cytophagales bacterium Strain LB-30, isolated from soil.</title>
        <authorList>
            <person name="Liu B."/>
        </authorList>
    </citation>
    <scope>NUCLEOTIDE SEQUENCE</scope>
    <source>
        <strain evidence="1">LB-30</strain>
    </source>
</reference>
<comment type="caution">
    <text evidence="1">The sequence shown here is derived from an EMBL/GenBank/DDBJ whole genome shotgun (WGS) entry which is preliminary data.</text>
</comment>
<sequence length="79" mass="9158">METIVFKPKSKKDQELLMELGKKMNIPYEVKTVKDKPVKKKEMLLEEEEEDKALLAHMKESRKSGLADKSEVLKKLGLK</sequence>
<dbReference type="RefSeq" id="WP_320003685.1">
    <property type="nucleotide sequence ID" value="NZ_JAUHJS010000003.1"/>
</dbReference>
<gene>
    <name evidence="1" type="ORF">QWY31_06570</name>
</gene>
<protein>
    <submittedName>
        <fullName evidence="1">Uncharacterized protein</fullName>
    </submittedName>
</protein>
<proteinExistence type="predicted"/>
<dbReference type="EMBL" id="JAUHJS010000003">
    <property type="protein sequence ID" value="MDN4165156.1"/>
    <property type="molecule type" value="Genomic_DNA"/>
</dbReference>
<name>A0ABT8F5B1_9BACT</name>